<dbReference type="InterPro" id="IPR035903">
    <property type="entry name" value="HesB-like_dom_sf"/>
</dbReference>
<protein>
    <recommendedName>
        <fullName evidence="3">FeS cluster biogenesis domain-containing protein</fullName>
    </recommendedName>
</protein>
<dbReference type="PANTHER" id="PTHR43011:SF1">
    <property type="entry name" value="IRON-SULFUR CLUSTER ASSEMBLY 2 HOMOLOG, MITOCHONDRIAL"/>
    <property type="match status" value="1"/>
</dbReference>
<dbReference type="GO" id="GO:0051539">
    <property type="term" value="F:4 iron, 4 sulfur cluster binding"/>
    <property type="evidence" value="ECO:0007669"/>
    <property type="project" value="TreeGrafter"/>
</dbReference>
<dbReference type="GO" id="GO:0005739">
    <property type="term" value="C:mitochondrion"/>
    <property type="evidence" value="ECO:0007669"/>
    <property type="project" value="TreeGrafter"/>
</dbReference>
<reference evidence="2" key="1">
    <citation type="submission" date="2021-01" db="EMBL/GenBank/DDBJ databases">
        <authorList>
            <person name="Corre E."/>
            <person name="Pelletier E."/>
            <person name="Niang G."/>
            <person name="Scheremetjew M."/>
            <person name="Finn R."/>
            <person name="Kale V."/>
            <person name="Holt S."/>
            <person name="Cochrane G."/>
            <person name="Meng A."/>
            <person name="Brown T."/>
            <person name="Cohen L."/>
        </authorList>
    </citation>
    <scope>NUCLEOTIDE SEQUENCE</scope>
    <source>
        <strain evidence="2">CCMP645</strain>
    </source>
</reference>
<name>A0A7S4B9T7_CHRCT</name>
<dbReference type="GO" id="GO:0005506">
    <property type="term" value="F:iron ion binding"/>
    <property type="evidence" value="ECO:0007669"/>
    <property type="project" value="TreeGrafter"/>
</dbReference>
<proteinExistence type="inferred from homology"/>
<evidence type="ECO:0000256" key="1">
    <source>
        <dbReference type="ARBA" id="ARBA00006718"/>
    </source>
</evidence>
<evidence type="ECO:0000313" key="2">
    <source>
        <dbReference type="EMBL" id="CAE0759003.1"/>
    </source>
</evidence>
<dbReference type="GO" id="GO:0051537">
    <property type="term" value="F:2 iron, 2 sulfur cluster binding"/>
    <property type="evidence" value="ECO:0007669"/>
    <property type="project" value="TreeGrafter"/>
</dbReference>
<sequence>MTGRSGYGSLTKLLHLTIPHRRRSLAFSSVLRPPLPSALRSIFPITVRRLLLPPRIHFNGLLSHSARRVFESHGAKVVVDECSLTLLRGATVDFEDDMMRTAFVIAKNPVADSACGCGSSFQPRPRPSCPAKPTVTVCSPF</sequence>
<evidence type="ECO:0008006" key="3">
    <source>
        <dbReference type="Google" id="ProtNLM"/>
    </source>
</evidence>
<dbReference type="SUPFAM" id="SSF89360">
    <property type="entry name" value="HesB-like domain"/>
    <property type="match status" value="1"/>
</dbReference>
<dbReference type="GO" id="GO:0016226">
    <property type="term" value="P:iron-sulfur cluster assembly"/>
    <property type="evidence" value="ECO:0007669"/>
    <property type="project" value="TreeGrafter"/>
</dbReference>
<dbReference type="EMBL" id="HBIZ01018549">
    <property type="protein sequence ID" value="CAE0759003.1"/>
    <property type="molecule type" value="Transcribed_RNA"/>
</dbReference>
<dbReference type="Gene3D" id="2.60.300.12">
    <property type="entry name" value="HesB-like domain"/>
    <property type="match status" value="1"/>
</dbReference>
<gene>
    <name evidence="2" type="ORF">PCAR00345_LOCUS11597</name>
</gene>
<dbReference type="PANTHER" id="PTHR43011">
    <property type="entry name" value="IRON-SULFUR CLUSTER ASSEMBLY 2 HOMOLOG, MITOCHONDRIAL"/>
    <property type="match status" value="1"/>
</dbReference>
<organism evidence="2">
    <name type="scientific">Chrysotila carterae</name>
    <name type="common">Marine alga</name>
    <name type="synonym">Syracosphaera carterae</name>
    <dbReference type="NCBI Taxonomy" id="13221"/>
    <lineage>
        <taxon>Eukaryota</taxon>
        <taxon>Haptista</taxon>
        <taxon>Haptophyta</taxon>
        <taxon>Prymnesiophyceae</taxon>
        <taxon>Isochrysidales</taxon>
        <taxon>Isochrysidaceae</taxon>
        <taxon>Chrysotila</taxon>
    </lineage>
</organism>
<accession>A0A7S4B9T7</accession>
<comment type="similarity">
    <text evidence="1">Belongs to the HesB/IscA family.</text>
</comment>
<dbReference type="AlphaFoldDB" id="A0A7S4B9T7"/>